<dbReference type="InterPro" id="IPR050095">
    <property type="entry name" value="ECF_ABC_transporter_ATP-bd"/>
</dbReference>
<dbReference type="GO" id="GO:0042626">
    <property type="term" value="F:ATPase-coupled transmembrane transporter activity"/>
    <property type="evidence" value="ECO:0007669"/>
    <property type="project" value="TreeGrafter"/>
</dbReference>
<keyword evidence="5" id="KW-0547">Nucleotide-binding</keyword>
<dbReference type="PROSITE" id="PS50893">
    <property type="entry name" value="ABC_TRANSPORTER_2"/>
    <property type="match status" value="1"/>
</dbReference>
<evidence type="ECO:0000256" key="7">
    <source>
        <dbReference type="ARBA" id="ARBA00022967"/>
    </source>
</evidence>
<dbReference type="SUPFAM" id="SSF52540">
    <property type="entry name" value="P-loop containing nucleoside triphosphate hydrolases"/>
    <property type="match status" value="1"/>
</dbReference>
<keyword evidence="8" id="KW-0472">Membrane</keyword>
<reference evidence="10 11" key="1">
    <citation type="submission" date="2011-01" db="EMBL/GenBank/DDBJ databases">
        <title>Whole genome sequence of Tetragenococcus halophilus NBRC 12172.</title>
        <authorList>
            <person name="Nakazawa H."/>
            <person name="Omata S."/>
            <person name="Koga C."/>
            <person name="Watanabe Y."/>
            <person name="Katano Y."/>
            <person name="Ito N."/>
            <person name="Tsukatani N."/>
            <person name="Ankai A."/>
            <person name="Oguchi A."/>
            <person name="Fukui S."/>
            <person name="Yashiro I."/>
            <person name="Kamata S."/>
            <person name="Hashimoto Y."/>
            <person name="Yamazaki J."/>
            <person name="Taguchi H."/>
            <person name="Tanaka A."/>
            <person name="Koyama T."/>
            <person name="Ichige A."/>
            <person name="Hanya Y."/>
            <person name="Tanikawa S."/>
            <person name="Yamazaki S."/>
            <person name="Fujita N."/>
        </authorList>
    </citation>
    <scope>NUCLEOTIDE SEQUENCE [LARGE SCALE GENOMIC DNA]</scope>
    <source>
        <strain evidence="11">DSM 20338 / JCM 20259 / NCIMB 9735 / NBRC 12172</strain>
    </source>
</reference>
<protein>
    <submittedName>
        <fullName evidence="10">ABC transporter ATP-binding protein</fullName>
    </submittedName>
</protein>
<dbReference type="AlphaFoldDB" id="A0AAN1SGD0"/>
<evidence type="ECO:0000313" key="10">
    <source>
        <dbReference type="EMBL" id="BAK94387.1"/>
    </source>
</evidence>
<dbReference type="InterPro" id="IPR027417">
    <property type="entry name" value="P-loop_NTPase"/>
</dbReference>
<name>A0AAN1SGD0_TETHN</name>
<evidence type="ECO:0000256" key="1">
    <source>
        <dbReference type="ARBA" id="ARBA00004202"/>
    </source>
</evidence>
<evidence type="ECO:0000256" key="3">
    <source>
        <dbReference type="ARBA" id="ARBA00022448"/>
    </source>
</evidence>
<dbReference type="Pfam" id="PF00005">
    <property type="entry name" value="ABC_tran"/>
    <property type="match status" value="1"/>
</dbReference>
<accession>A0AAN1SGD0</accession>
<evidence type="ECO:0000259" key="9">
    <source>
        <dbReference type="PROSITE" id="PS50893"/>
    </source>
</evidence>
<dbReference type="InterPro" id="IPR017871">
    <property type="entry name" value="ABC_transporter-like_CS"/>
</dbReference>
<dbReference type="RefSeq" id="WP_014124447.1">
    <property type="nucleotide sequence ID" value="NC_016052.1"/>
</dbReference>
<dbReference type="GO" id="GO:0005524">
    <property type="term" value="F:ATP binding"/>
    <property type="evidence" value="ECO:0007669"/>
    <property type="project" value="UniProtKB-KW"/>
</dbReference>
<dbReference type="CDD" id="cd03225">
    <property type="entry name" value="ABC_cobalt_CbiO_domain1"/>
    <property type="match status" value="1"/>
</dbReference>
<dbReference type="SMART" id="SM00382">
    <property type="entry name" value="AAA"/>
    <property type="match status" value="1"/>
</dbReference>
<keyword evidence="3" id="KW-0813">Transport</keyword>
<evidence type="ECO:0000313" key="11">
    <source>
        <dbReference type="Proteomes" id="UP000002663"/>
    </source>
</evidence>
<dbReference type="InterPro" id="IPR015856">
    <property type="entry name" value="ABC_transpr_CbiO/EcfA_su"/>
</dbReference>
<feature type="domain" description="ABC transporter" evidence="9">
    <location>
        <begin position="2"/>
        <end position="233"/>
    </location>
</feature>
<dbReference type="GO" id="GO:0016887">
    <property type="term" value="F:ATP hydrolysis activity"/>
    <property type="evidence" value="ECO:0007669"/>
    <property type="project" value="InterPro"/>
</dbReference>
<keyword evidence="7" id="KW-1278">Translocase</keyword>
<dbReference type="EMBL" id="AP012046">
    <property type="protein sequence ID" value="BAK94387.1"/>
    <property type="molecule type" value="Genomic_DNA"/>
</dbReference>
<evidence type="ECO:0000256" key="6">
    <source>
        <dbReference type="ARBA" id="ARBA00022840"/>
    </source>
</evidence>
<dbReference type="PROSITE" id="PS00211">
    <property type="entry name" value="ABC_TRANSPORTER_1"/>
    <property type="match status" value="1"/>
</dbReference>
<comment type="subcellular location">
    <subcellularLocation>
        <location evidence="1">Cell membrane</location>
        <topology evidence="1">Peripheral membrane protein</topology>
    </subcellularLocation>
</comment>
<gene>
    <name evidence="10" type="ordered locus">TEH_10600</name>
</gene>
<dbReference type="InterPro" id="IPR003593">
    <property type="entry name" value="AAA+_ATPase"/>
</dbReference>
<evidence type="ECO:0000256" key="2">
    <source>
        <dbReference type="ARBA" id="ARBA00005417"/>
    </source>
</evidence>
<dbReference type="PANTHER" id="PTHR43553:SF27">
    <property type="entry name" value="ENERGY-COUPLING FACTOR TRANSPORTER ATP-BINDING PROTEIN ECFA2"/>
    <property type="match status" value="1"/>
</dbReference>
<dbReference type="Proteomes" id="UP000002663">
    <property type="component" value="Chromosome"/>
</dbReference>
<proteinExistence type="inferred from homology"/>
<keyword evidence="6 10" id="KW-0067">ATP-binding</keyword>
<comment type="similarity">
    <text evidence="2">Belongs to the ABC transporter superfamily.</text>
</comment>
<dbReference type="InterPro" id="IPR003439">
    <property type="entry name" value="ABC_transporter-like_ATP-bd"/>
</dbReference>
<evidence type="ECO:0000256" key="5">
    <source>
        <dbReference type="ARBA" id="ARBA00022741"/>
    </source>
</evidence>
<dbReference type="GO" id="GO:0043190">
    <property type="term" value="C:ATP-binding cassette (ABC) transporter complex"/>
    <property type="evidence" value="ECO:0007669"/>
    <property type="project" value="TreeGrafter"/>
</dbReference>
<dbReference type="Gene3D" id="3.40.50.300">
    <property type="entry name" value="P-loop containing nucleotide triphosphate hydrolases"/>
    <property type="match status" value="1"/>
</dbReference>
<evidence type="ECO:0000256" key="8">
    <source>
        <dbReference type="ARBA" id="ARBA00023136"/>
    </source>
</evidence>
<sequence>MIYLEDLSYEVKNASSNQTEKVLEDVNLEFAKGHVYAIVGANGAGKSTLLDIISGTKNPTAGYVKNDKQDIHHSRQSFLHYLEKVAYCIQNAEAAFFHKTVKEELLFSSQNPELLGQLIKKYNLSELLELSPFQLSGGQKKRLLFVLNLLSEPSILLTDELTAGLDQKGKSIMMEEIISHKDERATIMVTHNLEDALYYADNLIILSNNKVTFAGKTRAVIEDSTLLTSAGFQMPETFLLCQQLIQSGIFKEGDYYLNSIEIAKKLLFQFKGEKSDE</sequence>
<dbReference type="KEGG" id="thl:TEH_10600"/>
<dbReference type="PANTHER" id="PTHR43553">
    <property type="entry name" value="HEAVY METAL TRANSPORTER"/>
    <property type="match status" value="1"/>
</dbReference>
<organism evidence="10 11">
    <name type="scientific">Tetragenococcus halophilus (strain DSM 20338 / JCM 20259 / NCIMB 9735 / NBRC 12172)</name>
    <name type="common">Pediococcus halophilus</name>
    <dbReference type="NCBI Taxonomy" id="945021"/>
    <lineage>
        <taxon>Bacteria</taxon>
        <taxon>Bacillati</taxon>
        <taxon>Bacillota</taxon>
        <taxon>Bacilli</taxon>
        <taxon>Lactobacillales</taxon>
        <taxon>Enterococcaceae</taxon>
        <taxon>Tetragenococcus</taxon>
    </lineage>
</organism>
<evidence type="ECO:0000256" key="4">
    <source>
        <dbReference type="ARBA" id="ARBA00022475"/>
    </source>
</evidence>
<keyword evidence="4" id="KW-1003">Cell membrane</keyword>